<gene>
    <name evidence="8" type="ORF">K933_01182</name>
</gene>
<dbReference type="PATRIC" id="fig|1324957.4.peg.247"/>
<keyword evidence="3 7" id="KW-0812">Transmembrane</keyword>
<dbReference type="PANTHER" id="PTHR21716:SF4">
    <property type="entry name" value="TRANSMEMBRANE PROTEIN 245"/>
    <property type="match status" value="1"/>
</dbReference>
<dbReference type="RefSeq" id="WP_023392835.1">
    <property type="nucleotide sequence ID" value="NZ_ASGZ01000002.1"/>
</dbReference>
<organism evidence="8 9">
    <name type="scientific">Candidatus Halobonum tyrrellensis G22</name>
    <dbReference type="NCBI Taxonomy" id="1324957"/>
    <lineage>
        <taxon>Archaea</taxon>
        <taxon>Methanobacteriati</taxon>
        <taxon>Methanobacteriota</taxon>
        <taxon>Stenosarchaea group</taxon>
        <taxon>Halobacteria</taxon>
        <taxon>Halobacteriales</taxon>
        <taxon>Haloferacaceae</taxon>
        <taxon>Candidatus Halobonum</taxon>
    </lineage>
</organism>
<dbReference type="STRING" id="1324957.K933_01182"/>
<evidence type="ECO:0000256" key="5">
    <source>
        <dbReference type="ARBA" id="ARBA00023136"/>
    </source>
</evidence>
<feature type="compositionally biased region" description="Basic and acidic residues" evidence="6">
    <location>
        <begin position="357"/>
        <end position="367"/>
    </location>
</feature>
<evidence type="ECO:0000256" key="6">
    <source>
        <dbReference type="SAM" id="MobiDB-lite"/>
    </source>
</evidence>
<dbReference type="PANTHER" id="PTHR21716">
    <property type="entry name" value="TRANSMEMBRANE PROTEIN"/>
    <property type="match status" value="1"/>
</dbReference>
<dbReference type="Pfam" id="PF01594">
    <property type="entry name" value="AI-2E_transport"/>
    <property type="match status" value="1"/>
</dbReference>
<evidence type="ECO:0000256" key="3">
    <source>
        <dbReference type="ARBA" id="ARBA00022692"/>
    </source>
</evidence>
<feature type="transmembrane region" description="Helical" evidence="7">
    <location>
        <begin position="302"/>
        <end position="332"/>
    </location>
</feature>
<keyword evidence="9" id="KW-1185">Reference proteome</keyword>
<keyword evidence="5 7" id="KW-0472">Membrane</keyword>
<dbReference type="eggNOG" id="arCOG02642">
    <property type="taxonomic scope" value="Archaea"/>
</dbReference>
<feature type="transmembrane region" description="Helical" evidence="7">
    <location>
        <begin position="230"/>
        <end position="253"/>
    </location>
</feature>
<feature type="transmembrane region" description="Helical" evidence="7">
    <location>
        <begin position="139"/>
        <end position="167"/>
    </location>
</feature>
<feature type="transmembrane region" description="Helical" evidence="7">
    <location>
        <begin position="265"/>
        <end position="282"/>
    </location>
</feature>
<keyword evidence="4 7" id="KW-1133">Transmembrane helix</keyword>
<name>V4GY66_9EURY</name>
<accession>V4GY66</accession>
<dbReference type="GO" id="GO:0016020">
    <property type="term" value="C:membrane"/>
    <property type="evidence" value="ECO:0007669"/>
    <property type="project" value="UniProtKB-SubCell"/>
</dbReference>
<evidence type="ECO:0000256" key="4">
    <source>
        <dbReference type="ARBA" id="ARBA00022989"/>
    </source>
</evidence>
<evidence type="ECO:0000313" key="8">
    <source>
        <dbReference type="EMBL" id="ESP90131.1"/>
    </source>
</evidence>
<dbReference type="InterPro" id="IPR002549">
    <property type="entry name" value="AI-2E-like"/>
</dbReference>
<sequence>MDDSSGVLAGGILVCGAIALLLVLPVLQYVLLAILLAYVLYPLHERLARRIDSRLSAGGLITATALVVLFPLGLLLTVAVDQALRVFVAVREGRLGVESVQEFLREQLGVSVDLGRVVGSDLTFDAIFGSMGREDWSQLFSGVVGLFGSVSNVLLGLTVLLFLWYYLLTRGATLVGWLRDVSHLEPRVWNDLAERTDRLLWAVLVGNVAVAGVQAVFTGVGFAVVGLPNVVFWTFVTFALGLLPLLGASVVWVPAVGYLLVVDRPLAAVLLFAYGATVVTISDDYLRPLIGGREANLNPGLFVLGIAGGLFVLGPMGLFFGPVVLGTLKLLVELFARERPPSTSPAPAESAGPNRGRTSDGDERRAS</sequence>
<evidence type="ECO:0000256" key="2">
    <source>
        <dbReference type="ARBA" id="ARBA00009773"/>
    </source>
</evidence>
<feature type="transmembrane region" description="Helical" evidence="7">
    <location>
        <begin position="199"/>
        <end position="224"/>
    </location>
</feature>
<comment type="subcellular location">
    <subcellularLocation>
        <location evidence="1">Membrane</location>
        <topology evidence="1">Multi-pass membrane protein</topology>
    </subcellularLocation>
</comment>
<evidence type="ECO:0008006" key="10">
    <source>
        <dbReference type="Google" id="ProtNLM"/>
    </source>
</evidence>
<reference evidence="8 9" key="1">
    <citation type="journal article" date="2013" name="Genome Announc.">
        <title>Draft Genome Sequence of 'Candidatus Halobonum tyrrellensis' Strain G22, Isolated from the Hypersaline Waters of Lake Tyrrell, Australia.</title>
        <authorList>
            <person name="Ugalde J.A."/>
            <person name="Narasingarao P."/>
            <person name="Kuo S."/>
            <person name="Podell S."/>
            <person name="Allen E.E."/>
        </authorList>
    </citation>
    <scope>NUCLEOTIDE SEQUENCE [LARGE SCALE GENOMIC DNA]</scope>
    <source>
        <strain evidence="8 9">G22</strain>
    </source>
</reference>
<comment type="similarity">
    <text evidence="2">Belongs to the autoinducer-2 exporter (AI-2E) (TC 2.A.86) family.</text>
</comment>
<proteinExistence type="inferred from homology"/>
<feature type="transmembrane region" description="Helical" evidence="7">
    <location>
        <begin position="60"/>
        <end position="80"/>
    </location>
</feature>
<dbReference type="AlphaFoldDB" id="V4GY66"/>
<feature type="transmembrane region" description="Helical" evidence="7">
    <location>
        <begin position="6"/>
        <end position="39"/>
    </location>
</feature>
<evidence type="ECO:0000313" key="9">
    <source>
        <dbReference type="Proteomes" id="UP000017840"/>
    </source>
</evidence>
<evidence type="ECO:0000256" key="7">
    <source>
        <dbReference type="SAM" id="Phobius"/>
    </source>
</evidence>
<feature type="region of interest" description="Disordered" evidence="6">
    <location>
        <begin position="339"/>
        <end position="367"/>
    </location>
</feature>
<dbReference type="EMBL" id="ASGZ01000002">
    <property type="protein sequence ID" value="ESP90131.1"/>
    <property type="molecule type" value="Genomic_DNA"/>
</dbReference>
<evidence type="ECO:0000256" key="1">
    <source>
        <dbReference type="ARBA" id="ARBA00004141"/>
    </source>
</evidence>
<dbReference type="Proteomes" id="UP000017840">
    <property type="component" value="Unassembled WGS sequence"/>
</dbReference>
<protein>
    <recommendedName>
        <fullName evidence="10">Permease</fullName>
    </recommendedName>
</protein>
<comment type="caution">
    <text evidence="8">The sequence shown here is derived from an EMBL/GenBank/DDBJ whole genome shotgun (WGS) entry which is preliminary data.</text>
</comment>
<dbReference type="OrthoDB" id="137390at2157"/>